<gene>
    <name evidence="1" type="ORF">TRIP_E280161</name>
</gene>
<dbReference type="AlphaFoldDB" id="A0A652ZWL3"/>
<protein>
    <submittedName>
        <fullName evidence="1">Uncharacterized protein</fullName>
    </submittedName>
</protein>
<dbReference type="EMBL" id="UPXP01000021">
    <property type="protein sequence ID" value="VBB40184.1"/>
    <property type="molecule type" value="Genomic_DNA"/>
</dbReference>
<evidence type="ECO:0000313" key="1">
    <source>
        <dbReference type="EMBL" id="VBB40184.1"/>
    </source>
</evidence>
<accession>A0A652ZWL3</accession>
<sequence length="73" mass="8479">MYRAPAQGADRYFTRDDSLSRSGIRRGGDTHYSFDSTLLEEYPNISIFAGGLHEYSYCIGRYRDLCDLLLYLR</sequence>
<reference evidence="1" key="1">
    <citation type="submission" date="2018-07" db="EMBL/GenBank/DDBJ databases">
        <authorList>
            <consortium name="Genoscope - CEA"/>
            <person name="William W."/>
        </authorList>
    </citation>
    <scope>NUCLEOTIDE SEQUENCE</scope>
    <source>
        <strain evidence="1">IK1</strain>
    </source>
</reference>
<proteinExistence type="predicted"/>
<name>A0A652ZWL3_9SPIR</name>
<organism evidence="1">
    <name type="scientific">uncultured Spirochaetota bacterium</name>
    <dbReference type="NCBI Taxonomy" id="460511"/>
    <lineage>
        <taxon>Bacteria</taxon>
        <taxon>Pseudomonadati</taxon>
        <taxon>Spirochaetota</taxon>
        <taxon>environmental samples</taxon>
    </lineage>
</organism>